<accession>A0A5E8B438</accession>
<sequence length="239" mass="27502">MVSAVRRFIRVGENELVPIRIHLDNELLRDMVRQNFKKKLETDKTDLISEFHPVMLSEREIVNLLEILIPYLQQHSYEDLSGVGPKINIKDKKTIKEFREYGHNPTLSDRIKIESNVTGGWQALVFVPKAYSASTAKLQMYSNDQVLERDIQVMPDFRKEDDDDDDEPEVGNNEEDDVDSKAKKNINVKYRRLNVRAMSGSGTFDDTVDVYVQSKPTLQRTRRSDIGTSSDPNQSTIVL</sequence>
<evidence type="ECO:0000313" key="3">
    <source>
        <dbReference type="Proteomes" id="UP000398389"/>
    </source>
</evidence>
<dbReference type="EMBL" id="CABVLU010000001">
    <property type="protein sequence ID" value="VVT46260.1"/>
    <property type="molecule type" value="Genomic_DNA"/>
</dbReference>
<organism evidence="2 3">
    <name type="scientific">Magnusiomyces paraingens</name>
    <dbReference type="NCBI Taxonomy" id="2606893"/>
    <lineage>
        <taxon>Eukaryota</taxon>
        <taxon>Fungi</taxon>
        <taxon>Dikarya</taxon>
        <taxon>Ascomycota</taxon>
        <taxon>Saccharomycotina</taxon>
        <taxon>Dipodascomycetes</taxon>
        <taxon>Dipodascales</taxon>
        <taxon>Dipodascaceae</taxon>
        <taxon>Magnusiomyces</taxon>
    </lineage>
</organism>
<feature type="region of interest" description="Disordered" evidence="1">
    <location>
        <begin position="158"/>
        <end position="182"/>
    </location>
</feature>
<gene>
    <name evidence="2" type="ORF">SAPINGB_P001125</name>
</gene>
<reference evidence="2 3" key="1">
    <citation type="submission" date="2019-09" db="EMBL/GenBank/DDBJ databases">
        <authorList>
            <person name="Brejova B."/>
        </authorList>
    </citation>
    <scope>NUCLEOTIDE SEQUENCE [LARGE SCALE GENOMIC DNA]</scope>
</reference>
<name>A0A5E8B438_9ASCO</name>
<dbReference type="Proteomes" id="UP000398389">
    <property type="component" value="Unassembled WGS sequence"/>
</dbReference>
<feature type="compositionally biased region" description="Acidic residues" evidence="1">
    <location>
        <begin position="161"/>
        <end position="178"/>
    </location>
</feature>
<evidence type="ECO:0000313" key="2">
    <source>
        <dbReference type="EMBL" id="VVT46260.1"/>
    </source>
</evidence>
<dbReference type="GeneID" id="43579948"/>
<feature type="region of interest" description="Disordered" evidence="1">
    <location>
        <begin position="215"/>
        <end position="239"/>
    </location>
</feature>
<dbReference type="RefSeq" id="XP_031851739.1">
    <property type="nucleotide sequence ID" value="XM_031995848.1"/>
</dbReference>
<keyword evidence="3" id="KW-1185">Reference proteome</keyword>
<feature type="compositionally biased region" description="Polar residues" evidence="1">
    <location>
        <begin position="226"/>
        <end position="239"/>
    </location>
</feature>
<dbReference type="AlphaFoldDB" id="A0A5E8B438"/>
<protein>
    <submittedName>
        <fullName evidence="2">Uncharacterized protein</fullName>
    </submittedName>
</protein>
<evidence type="ECO:0000256" key="1">
    <source>
        <dbReference type="SAM" id="MobiDB-lite"/>
    </source>
</evidence>
<proteinExistence type="predicted"/>